<evidence type="ECO:0008006" key="4">
    <source>
        <dbReference type="Google" id="ProtNLM"/>
    </source>
</evidence>
<gene>
    <name evidence="2" type="ORF">E0L32_000678</name>
</gene>
<dbReference type="EMBL" id="SKBQ01000002">
    <property type="protein sequence ID" value="TPX14284.1"/>
    <property type="molecule type" value="Genomic_DNA"/>
</dbReference>
<evidence type="ECO:0000313" key="2">
    <source>
        <dbReference type="EMBL" id="TPX14284.1"/>
    </source>
</evidence>
<protein>
    <recommendedName>
        <fullName evidence="4">Fucosyltransferase</fullName>
    </recommendedName>
</protein>
<dbReference type="PANTHER" id="PTHR13132">
    <property type="entry name" value="ALPHA- 1,6 -FUCOSYLTRANSFERASE"/>
    <property type="match status" value="1"/>
</dbReference>
<evidence type="ECO:0000313" key="3">
    <source>
        <dbReference type="Proteomes" id="UP000319257"/>
    </source>
</evidence>
<dbReference type="InParanoid" id="A0A507B6E2"/>
<dbReference type="Proteomes" id="UP000319257">
    <property type="component" value="Unassembled WGS sequence"/>
</dbReference>
<evidence type="ECO:0000256" key="1">
    <source>
        <dbReference type="SAM" id="MobiDB-lite"/>
    </source>
</evidence>
<name>A0A507B6E2_9PEZI</name>
<dbReference type="GO" id="GO:0046921">
    <property type="term" value="F:alpha-(1-&gt;6)-fucosyltransferase activity"/>
    <property type="evidence" value="ECO:0007669"/>
    <property type="project" value="TreeGrafter"/>
</dbReference>
<keyword evidence="3" id="KW-1185">Reference proteome</keyword>
<comment type="caution">
    <text evidence="2">The sequence shown here is derived from an EMBL/GenBank/DDBJ whole genome shotgun (WGS) entry which is preliminary data.</text>
</comment>
<feature type="region of interest" description="Disordered" evidence="1">
    <location>
        <begin position="51"/>
        <end position="73"/>
    </location>
</feature>
<reference evidence="2 3" key="1">
    <citation type="submission" date="2019-06" db="EMBL/GenBank/DDBJ databases">
        <title>Draft genome sequence of the filamentous fungus Phialemoniopsis curvata isolated from diesel fuel.</title>
        <authorList>
            <person name="Varaljay V.A."/>
            <person name="Lyon W.J."/>
            <person name="Crouch A.L."/>
            <person name="Drake C.E."/>
            <person name="Hollomon J.M."/>
            <person name="Nadeau L.J."/>
            <person name="Nunn H.S."/>
            <person name="Stevenson B.S."/>
            <person name="Bojanowski C.L."/>
            <person name="Crookes-Goodson W.J."/>
        </authorList>
    </citation>
    <scope>NUCLEOTIDE SEQUENCE [LARGE SCALE GENOMIC DNA]</scope>
    <source>
        <strain evidence="2 3">D216</strain>
    </source>
</reference>
<proteinExistence type="predicted"/>
<dbReference type="GO" id="GO:0006487">
    <property type="term" value="P:protein N-linked glycosylation"/>
    <property type="evidence" value="ECO:0007669"/>
    <property type="project" value="TreeGrafter"/>
</dbReference>
<dbReference type="GeneID" id="41968125"/>
<sequence>MPPTLDLSRSKMIVSPPRINLRRATSYTGHDKGPLSSTSSRFSFNHLLLSSPPPSPGLPQLVPRPRKPSHTPRPSRVFRALLWMTGIVSLVYLAVSSVRRPELSPLFQWPQQVKGDYEMVARDTLPDFPTPVIVTDRGGNAKWTIYIPPSHGFPLPVREYSAICSKCREVASKVEALQSSLQSAGPFHLGHSSARKHFVDVAEAETAGVLPGTVSVSALLSQQEQSGGLVGANQDGLLDQPVCSMSLTFVLESEDAGLGQTVMMLWIAYAIAKREGRAFFIDDTRWAYGRYVDIFEAPPHPGCRPPLRHEIVPCPRHARHLVVSSATTKGFVESIPPETSDRALRSKHFQLARTGFEDLFLLNREDADYVSTRVKDLKGQTRAEARGAPDGVIVGLHVRRGDRHPFDFQYRGSYIPPSMYTERALTSVNAALNSGREVDELAKTNSVFIIASDDPTVYEIDEFKGAARAQERIRLAGKVNVEAGNPDRRVMHKFVDEAFGWEGGFFAAMFWNLGLSTLTAANAPKAAEARSKPSAETVRLRSLVGRAYMMDLAVLSQASDSVVCTVSAMGCRLLAVMLGQERAFDQQRWINIDGEYGWSILPIS</sequence>
<dbReference type="AlphaFoldDB" id="A0A507B6E2"/>
<dbReference type="RefSeq" id="XP_030995995.1">
    <property type="nucleotide sequence ID" value="XM_031141457.1"/>
</dbReference>
<accession>A0A507B6E2</accession>
<dbReference type="PANTHER" id="PTHR13132:SF29">
    <property type="entry name" value="ALPHA-(1,6)-FUCOSYLTRANSFERASE"/>
    <property type="match status" value="1"/>
</dbReference>
<organism evidence="2 3">
    <name type="scientific">Thyridium curvatum</name>
    <dbReference type="NCBI Taxonomy" id="1093900"/>
    <lineage>
        <taxon>Eukaryota</taxon>
        <taxon>Fungi</taxon>
        <taxon>Dikarya</taxon>
        <taxon>Ascomycota</taxon>
        <taxon>Pezizomycotina</taxon>
        <taxon>Sordariomycetes</taxon>
        <taxon>Sordariomycetidae</taxon>
        <taxon>Thyridiales</taxon>
        <taxon>Thyridiaceae</taxon>
        <taxon>Thyridium</taxon>
    </lineage>
</organism>
<dbReference type="OrthoDB" id="2392789at2759"/>